<feature type="region of interest" description="Disordered" evidence="6">
    <location>
        <begin position="405"/>
        <end position="431"/>
    </location>
</feature>
<feature type="domain" description="Rhodopsin" evidence="8">
    <location>
        <begin position="41"/>
        <end position="297"/>
    </location>
</feature>
<feature type="transmembrane region" description="Helical" evidence="7">
    <location>
        <begin position="183"/>
        <end position="204"/>
    </location>
</feature>
<evidence type="ECO:0000256" key="6">
    <source>
        <dbReference type="SAM" id="MobiDB-lite"/>
    </source>
</evidence>
<evidence type="ECO:0000256" key="7">
    <source>
        <dbReference type="SAM" id="Phobius"/>
    </source>
</evidence>
<dbReference type="PANTHER" id="PTHR33048">
    <property type="entry name" value="PTH11-LIKE INTEGRAL MEMBRANE PROTEIN (AFU_ORTHOLOGUE AFUA_5G11245)"/>
    <property type="match status" value="1"/>
</dbReference>
<dbReference type="EMBL" id="FJOG01000083">
    <property type="protein sequence ID" value="CZR69898.1"/>
    <property type="molecule type" value="Genomic_DNA"/>
</dbReference>
<evidence type="ECO:0000313" key="10">
    <source>
        <dbReference type="Proteomes" id="UP000184330"/>
    </source>
</evidence>
<comment type="subcellular location">
    <subcellularLocation>
        <location evidence="1">Membrane</location>
        <topology evidence="1">Multi-pass membrane protein</topology>
    </subcellularLocation>
</comment>
<evidence type="ECO:0000256" key="2">
    <source>
        <dbReference type="ARBA" id="ARBA00022692"/>
    </source>
</evidence>
<dbReference type="GO" id="GO:0016020">
    <property type="term" value="C:membrane"/>
    <property type="evidence" value="ECO:0007669"/>
    <property type="project" value="UniProtKB-SubCell"/>
</dbReference>
<gene>
    <name evidence="9" type="ORF">PAC_19798</name>
</gene>
<evidence type="ECO:0000313" key="9">
    <source>
        <dbReference type="EMBL" id="CZR69898.1"/>
    </source>
</evidence>
<organism evidence="9 10">
    <name type="scientific">Phialocephala subalpina</name>
    <dbReference type="NCBI Taxonomy" id="576137"/>
    <lineage>
        <taxon>Eukaryota</taxon>
        <taxon>Fungi</taxon>
        <taxon>Dikarya</taxon>
        <taxon>Ascomycota</taxon>
        <taxon>Pezizomycotina</taxon>
        <taxon>Leotiomycetes</taxon>
        <taxon>Helotiales</taxon>
        <taxon>Mollisiaceae</taxon>
        <taxon>Phialocephala</taxon>
        <taxon>Phialocephala fortinii species complex</taxon>
    </lineage>
</organism>
<feature type="transmembrane region" description="Helical" evidence="7">
    <location>
        <begin position="57"/>
        <end position="81"/>
    </location>
</feature>
<feature type="transmembrane region" description="Helical" evidence="7">
    <location>
        <begin position="138"/>
        <end position="159"/>
    </location>
</feature>
<dbReference type="AlphaFoldDB" id="A0A1L7XY00"/>
<feature type="transmembrane region" description="Helical" evidence="7">
    <location>
        <begin position="216"/>
        <end position="237"/>
    </location>
</feature>
<evidence type="ECO:0000256" key="5">
    <source>
        <dbReference type="ARBA" id="ARBA00038359"/>
    </source>
</evidence>
<reference evidence="9 10" key="1">
    <citation type="submission" date="2016-03" db="EMBL/GenBank/DDBJ databases">
        <authorList>
            <person name="Ploux O."/>
        </authorList>
    </citation>
    <scope>NUCLEOTIDE SEQUENCE [LARGE SCALE GENOMIC DNA]</scope>
    <source>
        <strain evidence="9 10">UAMH 11012</strain>
    </source>
</reference>
<keyword evidence="3 7" id="KW-1133">Transmembrane helix</keyword>
<dbReference type="InterPro" id="IPR052337">
    <property type="entry name" value="SAT4-like"/>
</dbReference>
<evidence type="ECO:0000256" key="3">
    <source>
        <dbReference type="ARBA" id="ARBA00022989"/>
    </source>
</evidence>
<feature type="transmembrane region" description="Helical" evidence="7">
    <location>
        <begin position="101"/>
        <end position="126"/>
    </location>
</feature>
<dbReference type="InterPro" id="IPR049326">
    <property type="entry name" value="Rhodopsin_dom_fungi"/>
</dbReference>
<evidence type="ECO:0000256" key="1">
    <source>
        <dbReference type="ARBA" id="ARBA00004141"/>
    </source>
</evidence>
<dbReference type="STRING" id="576137.A0A1L7XY00"/>
<name>A0A1L7XY00_9HELO</name>
<dbReference type="Pfam" id="PF20684">
    <property type="entry name" value="Fung_rhodopsin"/>
    <property type="match status" value="1"/>
</dbReference>
<sequence>MDSSINGTGAVVLQLQEPSRAPAILAGNLIPEVIATAFFLARVYARAWLLRNWGADDTLLALSWLGSFILCACSCLSTKYGSGHHIWDIPEIPHQYIIPTLQIGFGSLLVYQVTLALTKLSICLFYLRLFNDRTTKHLVYITMAFITLYTIPTVIFSIFQCKPVAGYWNVTESSTCVNPSPAFYVNGIGNILADAWLIIMAIPRIWHLKLAQKHKVALFVIITLSWLVIIAAIVRMVRLGHLFRTKVTDTTCKTVPISMHRTDIMKGVFYDISIWTGLEVSMGIFCVSAPAIKPIFKGFAPHLLSSYGSTDSKNKYVTSTRPGDTSSRNRLSRNMWGDIELPDQDAPRSESIVKGSLTRSHSSSSFWRSRVVESDARSTEDVLPFMGSKMEVHKHTVVTVEIRDRKQSAGSGVSSIESREDLNNRSIMKLP</sequence>
<dbReference type="PANTHER" id="PTHR33048:SF129">
    <property type="entry name" value="INTEGRAL MEMBRANE PROTEIN-RELATED"/>
    <property type="match status" value="1"/>
</dbReference>
<keyword evidence="10" id="KW-1185">Reference proteome</keyword>
<evidence type="ECO:0000256" key="4">
    <source>
        <dbReference type="ARBA" id="ARBA00023136"/>
    </source>
</evidence>
<dbReference type="Proteomes" id="UP000184330">
    <property type="component" value="Unassembled WGS sequence"/>
</dbReference>
<feature type="transmembrane region" description="Helical" evidence="7">
    <location>
        <begin position="23"/>
        <end position="45"/>
    </location>
</feature>
<dbReference type="OrthoDB" id="444631at2759"/>
<keyword evidence="2 7" id="KW-0812">Transmembrane</keyword>
<accession>A0A1L7XY00</accession>
<protein>
    <recommendedName>
        <fullName evidence="8">Rhodopsin domain-containing protein</fullName>
    </recommendedName>
</protein>
<comment type="similarity">
    <text evidence="5">Belongs to the SAT4 family.</text>
</comment>
<proteinExistence type="inferred from homology"/>
<keyword evidence="4 7" id="KW-0472">Membrane</keyword>
<evidence type="ECO:0000259" key="8">
    <source>
        <dbReference type="Pfam" id="PF20684"/>
    </source>
</evidence>